<organism evidence="2 5">
    <name type="scientific">Anaerobacillus isosaccharinicus</name>
    <dbReference type="NCBI Taxonomy" id="1532552"/>
    <lineage>
        <taxon>Bacteria</taxon>
        <taxon>Bacillati</taxon>
        <taxon>Bacillota</taxon>
        <taxon>Bacilli</taxon>
        <taxon>Bacillales</taxon>
        <taxon>Bacillaceae</taxon>
        <taxon>Anaerobacillus</taxon>
    </lineage>
</organism>
<dbReference type="EMBL" id="LQXD01000074">
    <property type="protein sequence ID" value="OIJ20106.1"/>
    <property type="molecule type" value="Genomic_DNA"/>
</dbReference>
<sequence length="183" mass="21321">MKKLNILAYIVLILVSTILINQLISANKTIELYKQKEVGLFSRAIWDYTGDLSLVAETLLDYSEGYTDEEKDLYDKLLSSHGLRLNRHMNNLDSLRHLSPTYGSVYEMYFYYIDYLLLKDIKNLSEREVHIIGNIINTYGSELYAEIREVDYSMLTSDETEMRRILDIVSKMNNDILKVVNGE</sequence>
<dbReference type="EMBL" id="CP063356">
    <property type="protein sequence ID" value="QOY34667.1"/>
    <property type="molecule type" value="Genomic_DNA"/>
</dbReference>
<keyword evidence="1" id="KW-1133">Transmembrane helix</keyword>
<protein>
    <submittedName>
        <fullName evidence="2">Uncharacterized protein</fullName>
    </submittedName>
</protein>
<reference evidence="4 5" key="2">
    <citation type="journal article" date="2017" name="Genome Announc.">
        <title>Draft Genome Sequences of Four Alkaliphilic Bacteria Belonging to the Anaerobacillus Genus.</title>
        <authorList>
            <person name="Bassil N.M."/>
            <person name="Lloyd J.R."/>
        </authorList>
    </citation>
    <scope>NUCLEOTIDE SEQUENCE [LARGE SCALE GENOMIC DNA]</scope>
    <source>
        <strain evidence="4 5">NB2006</strain>
    </source>
</reference>
<dbReference type="EMBL" id="LQXD01000144">
    <property type="protein sequence ID" value="OIJ10836.1"/>
    <property type="molecule type" value="Genomic_DNA"/>
</dbReference>
<name>A0A1S2LEP2_9BACI</name>
<reference evidence="4 5" key="3">
    <citation type="journal article" date="2019" name="Int. J. Syst. Evol. Microbiol.">
        <title>Anaerobacillus isosaccharinicus sp. nov., an alkaliphilic bacterium which degrades isosaccharinic acid.</title>
        <authorList>
            <person name="Bassil N.M."/>
            <person name="Lloyd J.R."/>
        </authorList>
    </citation>
    <scope>NUCLEOTIDE SEQUENCE [LARGE SCALE GENOMIC DNA]</scope>
    <source>
        <strain evidence="4 5">NB2006</strain>
    </source>
</reference>
<proteinExistence type="predicted"/>
<evidence type="ECO:0000313" key="3">
    <source>
        <dbReference type="EMBL" id="OIJ20106.1"/>
    </source>
</evidence>
<evidence type="ECO:0000313" key="4">
    <source>
        <dbReference type="EMBL" id="QOY34667.1"/>
    </source>
</evidence>
<gene>
    <name evidence="4" type="ORF">AWH56_018335</name>
    <name evidence="3" type="ORF">AWH56_08675</name>
    <name evidence="2" type="ORF">AWH56_16525</name>
</gene>
<evidence type="ECO:0000256" key="1">
    <source>
        <dbReference type="SAM" id="Phobius"/>
    </source>
</evidence>
<dbReference type="AlphaFoldDB" id="A0A1S2LEP2"/>
<reference evidence="4" key="4">
    <citation type="submission" date="2020-10" db="EMBL/GenBank/DDBJ databases">
        <authorList>
            <person name="Bassil N.M."/>
            <person name="Lloyd J.R."/>
        </authorList>
    </citation>
    <scope>NUCLEOTIDE SEQUENCE</scope>
    <source>
        <strain evidence="4">NB2006</strain>
    </source>
</reference>
<keyword evidence="1" id="KW-0472">Membrane</keyword>
<evidence type="ECO:0000313" key="5">
    <source>
        <dbReference type="Proteomes" id="UP000180175"/>
    </source>
</evidence>
<dbReference type="Proteomes" id="UP000180175">
    <property type="component" value="Chromosome"/>
</dbReference>
<evidence type="ECO:0000313" key="2">
    <source>
        <dbReference type="EMBL" id="OIJ10836.1"/>
    </source>
</evidence>
<keyword evidence="1" id="KW-0812">Transmembrane</keyword>
<dbReference type="OrthoDB" id="9849908at2"/>
<feature type="transmembrane region" description="Helical" evidence="1">
    <location>
        <begin position="6"/>
        <end position="24"/>
    </location>
</feature>
<dbReference type="RefSeq" id="WP_071316777.1">
    <property type="nucleotide sequence ID" value="NZ_CP063356.2"/>
</dbReference>
<dbReference type="KEGG" id="aia:AWH56_018335"/>
<reference evidence="2 5" key="1">
    <citation type="submission" date="2016-10" db="EMBL/GenBank/DDBJ databases">
        <title>Draft genome sequences of four alkaliphilic bacteria belonging to the Anaerobacillus genus.</title>
        <authorList>
            <person name="Bassil N.M."/>
            <person name="Lloyd J.R."/>
        </authorList>
    </citation>
    <scope>NUCLEOTIDE SEQUENCE [LARGE SCALE GENOMIC DNA]</scope>
    <source>
        <strain evidence="2 5">NB2006</strain>
    </source>
</reference>
<keyword evidence="5" id="KW-1185">Reference proteome</keyword>
<accession>A0A1S2LEP2</accession>